<evidence type="ECO:0000313" key="1">
    <source>
        <dbReference type="EMBL" id="KAH3878083.1"/>
    </source>
</evidence>
<dbReference type="EMBL" id="JAIWYP010000001">
    <property type="protein sequence ID" value="KAH3878083.1"/>
    <property type="molecule type" value="Genomic_DNA"/>
</dbReference>
<reference evidence="1" key="1">
    <citation type="journal article" date="2019" name="bioRxiv">
        <title>The Genome of the Zebra Mussel, Dreissena polymorpha: A Resource for Invasive Species Research.</title>
        <authorList>
            <person name="McCartney M.A."/>
            <person name="Auch B."/>
            <person name="Kono T."/>
            <person name="Mallez S."/>
            <person name="Zhang Y."/>
            <person name="Obille A."/>
            <person name="Becker A."/>
            <person name="Abrahante J.E."/>
            <person name="Garbe J."/>
            <person name="Badalamenti J.P."/>
            <person name="Herman A."/>
            <person name="Mangelson H."/>
            <person name="Liachko I."/>
            <person name="Sullivan S."/>
            <person name="Sone E.D."/>
            <person name="Koren S."/>
            <person name="Silverstein K.A.T."/>
            <person name="Beckman K.B."/>
            <person name="Gohl D.M."/>
        </authorList>
    </citation>
    <scope>NUCLEOTIDE SEQUENCE</scope>
    <source>
        <strain evidence="1">Duluth1</strain>
        <tissue evidence="1">Whole animal</tissue>
    </source>
</reference>
<name>A0A9D4RTF8_DREPO</name>
<sequence>MLVPKTSEFCFTAKLFEATWCTNTSPDNFSETTTVEEFRDKVTSIQEQQICFKQWKRVKCDDGKFRTKLLDVDQNKEEFMETAVCEFEVFKEHARKVTEQYQAFKQMKMSLAEKKDHVLVQMDFAENYGIKEWKRYKVRIGTKSQ</sequence>
<protein>
    <submittedName>
        <fullName evidence="1">Uncharacterized protein</fullName>
    </submittedName>
</protein>
<evidence type="ECO:0000313" key="2">
    <source>
        <dbReference type="Proteomes" id="UP000828390"/>
    </source>
</evidence>
<dbReference type="Proteomes" id="UP000828390">
    <property type="component" value="Unassembled WGS sequence"/>
</dbReference>
<comment type="caution">
    <text evidence="1">The sequence shown here is derived from an EMBL/GenBank/DDBJ whole genome shotgun (WGS) entry which is preliminary data.</text>
</comment>
<accession>A0A9D4RTF8</accession>
<reference evidence="1" key="2">
    <citation type="submission" date="2020-11" db="EMBL/GenBank/DDBJ databases">
        <authorList>
            <person name="McCartney M.A."/>
            <person name="Auch B."/>
            <person name="Kono T."/>
            <person name="Mallez S."/>
            <person name="Becker A."/>
            <person name="Gohl D.M."/>
            <person name="Silverstein K.A.T."/>
            <person name="Koren S."/>
            <person name="Bechman K.B."/>
            <person name="Herman A."/>
            <person name="Abrahante J.E."/>
            <person name="Garbe J."/>
        </authorList>
    </citation>
    <scope>NUCLEOTIDE SEQUENCE</scope>
    <source>
        <strain evidence="1">Duluth1</strain>
        <tissue evidence="1">Whole animal</tissue>
    </source>
</reference>
<keyword evidence="2" id="KW-1185">Reference proteome</keyword>
<proteinExistence type="predicted"/>
<gene>
    <name evidence="1" type="ORF">DPMN_001965</name>
</gene>
<dbReference type="AlphaFoldDB" id="A0A9D4RTF8"/>
<organism evidence="1 2">
    <name type="scientific">Dreissena polymorpha</name>
    <name type="common">Zebra mussel</name>
    <name type="synonym">Mytilus polymorpha</name>
    <dbReference type="NCBI Taxonomy" id="45954"/>
    <lineage>
        <taxon>Eukaryota</taxon>
        <taxon>Metazoa</taxon>
        <taxon>Spiralia</taxon>
        <taxon>Lophotrochozoa</taxon>
        <taxon>Mollusca</taxon>
        <taxon>Bivalvia</taxon>
        <taxon>Autobranchia</taxon>
        <taxon>Heteroconchia</taxon>
        <taxon>Euheterodonta</taxon>
        <taxon>Imparidentia</taxon>
        <taxon>Neoheterodontei</taxon>
        <taxon>Myida</taxon>
        <taxon>Dreissenoidea</taxon>
        <taxon>Dreissenidae</taxon>
        <taxon>Dreissena</taxon>
    </lineage>
</organism>